<gene>
    <name evidence="2" type="ORF">IBL28_12555</name>
</gene>
<keyword evidence="1" id="KW-0812">Transmembrane</keyword>
<name>A0A926JSP8_9FLAO</name>
<proteinExistence type="predicted"/>
<keyword evidence="1" id="KW-1133">Transmembrane helix</keyword>
<dbReference type="AlphaFoldDB" id="A0A926JSP8"/>
<protein>
    <submittedName>
        <fullName evidence="2">Uncharacterized protein</fullName>
    </submittedName>
</protein>
<organism evidence="2 3">
    <name type="scientific">Sinomicrobium weinanense</name>
    <dbReference type="NCBI Taxonomy" id="2842200"/>
    <lineage>
        <taxon>Bacteria</taxon>
        <taxon>Pseudomonadati</taxon>
        <taxon>Bacteroidota</taxon>
        <taxon>Flavobacteriia</taxon>
        <taxon>Flavobacteriales</taxon>
        <taxon>Flavobacteriaceae</taxon>
        <taxon>Sinomicrobium</taxon>
    </lineage>
</organism>
<reference evidence="2 3" key="1">
    <citation type="submission" date="2020-09" db="EMBL/GenBank/DDBJ databases">
        <title>Sinomicrobium weinanense sp. nov., a halophilic bacteria isolated from saline-alkali soil.</title>
        <authorList>
            <person name="Wu P."/>
            <person name="Ren H."/>
            <person name="Mei Y."/>
            <person name="Liang Y."/>
            <person name="Chen Z."/>
        </authorList>
    </citation>
    <scope>NUCLEOTIDE SEQUENCE [LARGE SCALE GENOMIC DNA]</scope>
    <source>
        <strain evidence="2 3">FJxs</strain>
    </source>
</reference>
<accession>A0A926JSP8</accession>
<evidence type="ECO:0000313" key="2">
    <source>
        <dbReference type="EMBL" id="MBC9796805.1"/>
    </source>
</evidence>
<keyword evidence="3" id="KW-1185">Reference proteome</keyword>
<evidence type="ECO:0000313" key="3">
    <source>
        <dbReference type="Proteomes" id="UP000653730"/>
    </source>
</evidence>
<dbReference type="EMBL" id="JACVDC010000037">
    <property type="protein sequence ID" value="MBC9796805.1"/>
    <property type="molecule type" value="Genomic_DNA"/>
</dbReference>
<feature type="transmembrane region" description="Helical" evidence="1">
    <location>
        <begin position="25"/>
        <end position="48"/>
    </location>
</feature>
<dbReference type="RefSeq" id="WP_187965949.1">
    <property type="nucleotide sequence ID" value="NZ_JAHKRR010000003.1"/>
</dbReference>
<dbReference type="Proteomes" id="UP000653730">
    <property type="component" value="Unassembled WGS sequence"/>
</dbReference>
<comment type="caution">
    <text evidence="2">The sequence shown here is derived from an EMBL/GenBank/DDBJ whole genome shotgun (WGS) entry which is preliminary data.</text>
</comment>
<sequence length="49" mass="5661">MCKNYYDNDINTSTEHLKATDWLRLPYICFLFGMIAGVLVMAVLAMIFI</sequence>
<evidence type="ECO:0000256" key="1">
    <source>
        <dbReference type="SAM" id="Phobius"/>
    </source>
</evidence>
<keyword evidence="1" id="KW-0472">Membrane</keyword>